<feature type="compositionally biased region" description="Basic and acidic residues" evidence="1">
    <location>
        <begin position="212"/>
        <end position="221"/>
    </location>
</feature>
<evidence type="ECO:0000256" key="1">
    <source>
        <dbReference type="SAM" id="MobiDB-lite"/>
    </source>
</evidence>
<feature type="non-terminal residue" evidence="2">
    <location>
        <position position="1"/>
    </location>
</feature>
<name>A0AAJ0C160_9PEZI</name>
<comment type="caution">
    <text evidence="2">The sequence shown here is derived from an EMBL/GenBank/DDBJ whole genome shotgun (WGS) entry which is preliminary data.</text>
</comment>
<dbReference type="RefSeq" id="XP_060284214.1">
    <property type="nucleotide sequence ID" value="XM_060430525.1"/>
</dbReference>
<dbReference type="EMBL" id="MU839006">
    <property type="protein sequence ID" value="KAK1768001.1"/>
    <property type="molecule type" value="Genomic_DNA"/>
</dbReference>
<evidence type="ECO:0000313" key="3">
    <source>
        <dbReference type="Proteomes" id="UP001244011"/>
    </source>
</evidence>
<dbReference type="AlphaFoldDB" id="A0AAJ0C160"/>
<feature type="region of interest" description="Disordered" evidence="1">
    <location>
        <begin position="200"/>
        <end position="221"/>
    </location>
</feature>
<keyword evidence="3" id="KW-1185">Reference proteome</keyword>
<organism evidence="2 3">
    <name type="scientific">Phialemonium atrogriseum</name>
    <dbReference type="NCBI Taxonomy" id="1093897"/>
    <lineage>
        <taxon>Eukaryota</taxon>
        <taxon>Fungi</taxon>
        <taxon>Dikarya</taxon>
        <taxon>Ascomycota</taxon>
        <taxon>Pezizomycotina</taxon>
        <taxon>Sordariomycetes</taxon>
        <taxon>Sordariomycetidae</taxon>
        <taxon>Cephalothecales</taxon>
        <taxon>Cephalothecaceae</taxon>
        <taxon>Phialemonium</taxon>
    </lineage>
</organism>
<sequence length="221" mass="25555">MVLDGWLLVVGCCLQKSDLEWHVIEGRYYSVHMLYMLYGSHSDPKRLDRIVRHELAELIQIRGASPAVVDRYLAKVLDSAMTVDMWIECCKENASVVMHDPETRKRSGFAYREDPTMMQDMAAFRNLDTWTSADGRPVEFIARPALQIWGDSVQSVYEMNARGQDGALRRYEHSTSPEAIFVQDYQVLHYVRPMLLSVDQFPDQDKEEAEDEVKKDEQSTE</sequence>
<reference evidence="2" key="1">
    <citation type="submission" date="2023-06" db="EMBL/GenBank/DDBJ databases">
        <title>Genome-scale phylogeny and comparative genomics of the fungal order Sordariales.</title>
        <authorList>
            <consortium name="Lawrence Berkeley National Laboratory"/>
            <person name="Hensen N."/>
            <person name="Bonometti L."/>
            <person name="Westerberg I."/>
            <person name="Brannstrom I.O."/>
            <person name="Guillou S."/>
            <person name="Cros-Aarteil S."/>
            <person name="Calhoun S."/>
            <person name="Haridas S."/>
            <person name="Kuo A."/>
            <person name="Mondo S."/>
            <person name="Pangilinan J."/>
            <person name="Riley R."/>
            <person name="Labutti K."/>
            <person name="Andreopoulos B."/>
            <person name="Lipzen A."/>
            <person name="Chen C."/>
            <person name="Yanf M."/>
            <person name="Daum C."/>
            <person name="Ng V."/>
            <person name="Clum A."/>
            <person name="Steindorff A."/>
            <person name="Ohm R."/>
            <person name="Martin F."/>
            <person name="Silar P."/>
            <person name="Natvig D."/>
            <person name="Lalanne C."/>
            <person name="Gautier V."/>
            <person name="Ament-Velasquez S.L."/>
            <person name="Kruys A."/>
            <person name="Hutchinson M.I."/>
            <person name="Powell A.J."/>
            <person name="Barry K."/>
            <person name="Miller A.N."/>
            <person name="Grigoriev I.V."/>
            <person name="Debuchy R."/>
            <person name="Gladieux P."/>
            <person name="Thoren M.H."/>
            <person name="Johannesson H."/>
        </authorList>
    </citation>
    <scope>NUCLEOTIDE SEQUENCE</scope>
    <source>
        <strain evidence="2">8032-3</strain>
    </source>
</reference>
<accession>A0AAJ0C160</accession>
<gene>
    <name evidence="2" type="ORF">QBC33DRAFT_569047</name>
</gene>
<dbReference type="Proteomes" id="UP001244011">
    <property type="component" value="Unassembled WGS sequence"/>
</dbReference>
<proteinExistence type="predicted"/>
<evidence type="ECO:0000313" key="2">
    <source>
        <dbReference type="EMBL" id="KAK1768001.1"/>
    </source>
</evidence>
<protein>
    <submittedName>
        <fullName evidence="2">Uncharacterized protein</fullName>
    </submittedName>
</protein>
<dbReference type="GeneID" id="85313712"/>